<dbReference type="Pfam" id="PF00076">
    <property type="entry name" value="RRM_1"/>
    <property type="match status" value="1"/>
</dbReference>
<dbReference type="EnsemblPlants" id="EMT24929">
    <property type="protein sequence ID" value="EMT24929"/>
    <property type="gene ID" value="F775_18128"/>
</dbReference>
<dbReference type="AlphaFoldDB" id="M8BSH2"/>
<name>M8BSH2_AEGTA</name>
<evidence type="ECO:0000313" key="2">
    <source>
        <dbReference type="EnsemblPlants" id="EMT24929"/>
    </source>
</evidence>
<dbReference type="SMART" id="SM00360">
    <property type="entry name" value="RRM"/>
    <property type="match status" value="1"/>
</dbReference>
<dbReference type="InterPro" id="IPR005174">
    <property type="entry name" value="KIB1-4_b-propeller"/>
</dbReference>
<proteinExistence type="predicted"/>
<sequence>MEQSRWPDLLPDVLRDISGRLCDAAHLLGFQAVCRPWRDSSKPIHSFPPWLLATPENDSVPLRFRFRAALLLPGEADWTLVERNLENPCMRGEYYPSRDGGRILDTHDGYIRVNVEGEYCAAYHGGRILVTVGPSLWRIITPDGGDHDDVLVATAREAVGSYRYLVEQYNHVLESRGELLWVSAQVEMYYAWGYEFRVCPHSVSVHVLEEEASVPKKTRWVRKEGHSLADRVLFLGSPNSFAVDASLLGGHGGCAYFIYHNDGKESLRMQYGVLRYNLVTNKAEFIERLPLGWDGKKCTWLVPLPDKAPIKKITKKSKKACAIKHQQQLTSSTPFIHIERHYEPCFKVLVRNLPLTVKSSQLQVFFSNHGKVSSAKVIYHKKTKRSQGIGHVTMSTMHAHLDDALDDLVLDGCRLDVSLVKKGRRRWRQ</sequence>
<organism evidence="2">
    <name type="scientific">Aegilops tauschii</name>
    <name type="common">Tausch's goatgrass</name>
    <name type="synonym">Aegilops squarrosa</name>
    <dbReference type="NCBI Taxonomy" id="37682"/>
    <lineage>
        <taxon>Eukaryota</taxon>
        <taxon>Viridiplantae</taxon>
        <taxon>Streptophyta</taxon>
        <taxon>Embryophyta</taxon>
        <taxon>Tracheophyta</taxon>
        <taxon>Spermatophyta</taxon>
        <taxon>Magnoliopsida</taxon>
        <taxon>Liliopsida</taxon>
        <taxon>Poales</taxon>
        <taxon>Poaceae</taxon>
        <taxon>BOP clade</taxon>
        <taxon>Pooideae</taxon>
        <taxon>Triticodae</taxon>
        <taxon>Triticeae</taxon>
        <taxon>Triticinae</taxon>
        <taxon>Aegilops</taxon>
    </lineage>
</organism>
<dbReference type="PROSITE" id="PS50102">
    <property type="entry name" value="RRM"/>
    <property type="match status" value="1"/>
</dbReference>
<evidence type="ECO:0000256" key="1">
    <source>
        <dbReference type="PROSITE-ProRule" id="PRU00176"/>
    </source>
</evidence>
<dbReference type="PANTHER" id="PTHR33110">
    <property type="entry name" value="F-BOX/KELCH-REPEAT PROTEIN-RELATED"/>
    <property type="match status" value="1"/>
</dbReference>
<dbReference type="GO" id="GO:0003723">
    <property type="term" value="F:RNA binding"/>
    <property type="evidence" value="ECO:0007669"/>
    <property type="project" value="UniProtKB-UniRule"/>
</dbReference>
<keyword evidence="1" id="KW-0694">RNA-binding</keyword>
<accession>M8BSH2</accession>
<dbReference type="InterPro" id="IPR012677">
    <property type="entry name" value="Nucleotide-bd_a/b_plait_sf"/>
</dbReference>
<dbReference type="Pfam" id="PF03478">
    <property type="entry name" value="Beta-prop_KIB1-4"/>
    <property type="match status" value="1"/>
</dbReference>
<dbReference type="Gene3D" id="3.30.70.330">
    <property type="match status" value="1"/>
</dbReference>
<reference evidence="2" key="1">
    <citation type="submission" date="2015-06" db="UniProtKB">
        <authorList>
            <consortium name="EnsemblPlants"/>
        </authorList>
    </citation>
    <scope>IDENTIFICATION</scope>
</reference>
<protein>
    <submittedName>
        <fullName evidence="2">31 kDa ribonucleoprotein, chloroplastic</fullName>
    </submittedName>
</protein>
<dbReference type="SUPFAM" id="SSF54928">
    <property type="entry name" value="RNA-binding domain, RBD"/>
    <property type="match status" value="1"/>
</dbReference>
<dbReference type="PANTHER" id="PTHR33110:SF134">
    <property type="entry name" value="OS09G0565350 PROTEIN"/>
    <property type="match status" value="1"/>
</dbReference>
<dbReference type="InterPro" id="IPR035979">
    <property type="entry name" value="RBD_domain_sf"/>
</dbReference>
<dbReference type="InterPro" id="IPR000504">
    <property type="entry name" value="RRM_dom"/>
</dbReference>